<keyword evidence="2" id="KW-0812">Transmembrane</keyword>
<dbReference type="Pfam" id="PF12089">
    <property type="entry name" value="DUF3566"/>
    <property type="match status" value="1"/>
</dbReference>
<feature type="domain" description="DUF3566" evidence="3">
    <location>
        <begin position="121"/>
        <end position="237"/>
    </location>
</feature>
<evidence type="ECO:0000259" key="3">
    <source>
        <dbReference type="Pfam" id="PF12089"/>
    </source>
</evidence>
<keyword evidence="2" id="KW-1133">Transmembrane helix</keyword>
<proteinExistence type="predicted"/>
<evidence type="ECO:0000256" key="1">
    <source>
        <dbReference type="SAM" id="MobiDB-lite"/>
    </source>
</evidence>
<accession>A0A7Z8K3V4</accession>
<organism evidence="4 5">
    <name type="scientific">Cellulomonas hominis</name>
    <dbReference type="NCBI Taxonomy" id="156981"/>
    <lineage>
        <taxon>Bacteria</taxon>
        <taxon>Bacillati</taxon>
        <taxon>Actinomycetota</taxon>
        <taxon>Actinomycetes</taxon>
        <taxon>Micrococcales</taxon>
        <taxon>Cellulomonadaceae</taxon>
        <taxon>Cellulomonas</taxon>
    </lineage>
</organism>
<evidence type="ECO:0000313" key="5">
    <source>
        <dbReference type="Proteomes" id="UP000308121"/>
    </source>
</evidence>
<reference evidence="4 5" key="1">
    <citation type="submission" date="2019-05" db="EMBL/GenBank/DDBJ databases">
        <title>Genome sequence of Cellulomonas hominis strain CS1.</title>
        <authorList>
            <person name="Belmont J."/>
            <person name="Maclea K.S."/>
        </authorList>
    </citation>
    <scope>NUCLEOTIDE SEQUENCE [LARGE SCALE GENOMIC DNA]</scope>
    <source>
        <strain evidence="4 5">CS1</strain>
    </source>
</reference>
<evidence type="ECO:0000313" key="4">
    <source>
        <dbReference type="EMBL" id="TKR27514.1"/>
    </source>
</evidence>
<evidence type="ECO:0000256" key="2">
    <source>
        <dbReference type="SAM" id="Phobius"/>
    </source>
</evidence>
<sequence>MPPRKGDAGDKPTGRTATEQAERASAPAAKAPAAKAPAAKGPATKATPASSGGSGRTSASAAPTTTQEPVRPATGGSAKPAAAGAAAAGAAASGTSGASTGTSTATAARPSGTSALTGSGPRRVRLAISRVDPWSVMKLSFLMSVAIGIMIVVATAVVWITLDSLHVFATINDLVTEILADSTIDLMQYVEFDRVLSIATLVAVVDIFLITALATIGAFLYNITAALVGGVHVTMTDE</sequence>
<comment type="caution">
    <text evidence="4">The sequence shown here is derived from an EMBL/GenBank/DDBJ whole genome shotgun (WGS) entry which is preliminary data.</text>
</comment>
<name>A0A7Z8K3V4_9CELL</name>
<dbReference type="InterPro" id="IPR021949">
    <property type="entry name" value="DUF3566_TM"/>
</dbReference>
<dbReference type="EMBL" id="SZYE01000001">
    <property type="protein sequence ID" value="TKR27514.1"/>
    <property type="molecule type" value="Genomic_DNA"/>
</dbReference>
<feature type="compositionally biased region" description="Basic and acidic residues" evidence="1">
    <location>
        <begin position="1"/>
        <end position="13"/>
    </location>
</feature>
<gene>
    <name evidence="4" type="ORF">FA014_00110</name>
</gene>
<feature type="compositionally biased region" description="Low complexity" evidence="1">
    <location>
        <begin position="24"/>
        <end position="115"/>
    </location>
</feature>
<protein>
    <submittedName>
        <fullName evidence="4">DUF3566 domain-containing protein</fullName>
    </submittedName>
</protein>
<dbReference type="AlphaFoldDB" id="A0A7Z8K3V4"/>
<dbReference type="OrthoDB" id="3240216at2"/>
<feature type="transmembrane region" description="Helical" evidence="2">
    <location>
        <begin position="195"/>
        <end position="221"/>
    </location>
</feature>
<feature type="region of interest" description="Disordered" evidence="1">
    <location>
        <begin position="1"/>
        <end position="119"/>
    </location>
</feature>
<dbReference type="Proteomes" id="UP000308121">
    <property type="component" value="Unassembled WGS sequence"/>
</dbReference>
<keyword evidence="2" id="KW-0472">Membrane</keyword>
<feature type="transmembrane region" description="Helical" evidence="2">
    <location>
        <begin position="139"/>
        <end position="162"/>
    </location>
</feature>